<evidence type="ECO:0000259" key="6">
    <source>
        <dbReference type="PROSITE" id="PS50102"/>
    </source>
</evidence>
<sequence>MENGTPQKGRGDDSVSGGSRGGYYQGNQQKRGPQQYGRHPQYGYDKIKERVNTELSGPQLDLPPLDTTEKKFNASSRLFVGNLPRDIPYEELKEIFSQYGELGQVYFNKDGAYAFINFDYRANAEKAKRELQGKNCRSRPMKIRYASISTGVRVKNLTPCVSNELLEKAFNVFGQIEACRVIVDDRGKTTGDGIVIFADKKGATLAIKKCQEECYFLTSGLRPVIVEPLEARDEEEGQPESSMHKNEQYKQERKEGPRFADRNSFEYEYGIRWKRLYEMYKEKKLLLESDLQAEMEQLERRLAIVRHEHETEKLRRELMAREQEAMQMGRSSYGRQGSYGMV</sequence>
<dbReference type="Gene3D" id="3.30.70.330">
    <property type="match status" value="2"/>
</dbReference>
<feature type="region of interest" description="Disordered" evidence="5">
    <location>
        <begin position="231"/>
        <end position="256"/>
    </location>
</feature>
<evidence type="ECO:0000256" key="2">
    <source>
        <dbReference type="ARBA" id="ARBA00022884"/>
    </source>
</evidence>
<dbReference type="InterPro" id="IPR012677">
    <property type="entry name" value="Nucleotide-bd_a/b_plait_sf"/>
</dbReference>
<dbReference type="PROSITE" id="PS50102">
    <property type="entry name" value="RRM"/>
    <property type="match status" value="2"/>
</dbReference>
<dbReference type="SMART" id="SM00360">
    <property type="entry name" value="RRM"/>
    <property type="match status" value="2"/>
</dbReference>
<dbReference type="InterPro" id="IPR012975">
    <property type="entry name" value="NOPS"/>
</dbReference>
<feature type="compositionally biased region" description="Basic and acidic residues" evidence="5">
    <location>
        <begin position="242"/>
        <end position="256"/>
    </location>
</feature>
<dbReference type="GO" id="GO:0003723">
    <property type="term" value="F:RNA binding"/>
    <property type="evidence" value="ECO:0007669"/>
    <property type="project" value="UniProtKB-UniRule"/>
</dbReference>
<feature type="domain" description="RRM" evidence="6">
    <location>
        <begin position="76"/>
        <end position="148"/>
    </location>
</feature>
<name>A0A8J5N098_HOMAM</name>
<dbReference type="EMBL" id="JAHLQT010015640">
    <property type="protein sequence ID" value="KAG7169747.1"/>
    <property type="molecule type" value="Genomic_DNA"/>
</dbReference>
<evidence type="ECO:0000313" key="7">
    <source>
        <dbReference type="EMBL" id="KAG7169747.1"/>
    </source>
</evidence>
<gene>
    <name evidence="7" type="primary">HRP65-L2</name>
    <name evidence="7" type="ORF">Hamer_G013385</name>
</gene>
<dbReference type="Gene3D" id="6.10.250.1170">
    <property type="match status" value="1"/>
</dbReference>
<keyword evidence="1" id="KW-0677">Repeat</keyword>
<proteinExistence type="predicted"/>
<evidence type="ECO:0000256" key="3">
    <source>
        <dbReference type="PROSITE-ProRule" id="PRU00176"/>
    </source>
</evidence>
<dbReference type="Proteomes" id="UP000747542">
    <property type="component" value="Unassembled WGS sequence"/>
</dbReference>
<evidence type="ECO:0000256" key="1">
    <source>
        <dbReference type="ARBA" id="ARBA00022737"/>
    </source>
</evidence>
<feature type="coiled-coil region" evidence="4">
    <location>
        <begin position="281"/>
        <end position="324"/>
    </location>
</feature>
<dbReference type="PANTHER" id="PTHR23189">
    <property type="entry name" value="RNA RECOGNITION MOTIF-CONTAINING"/>
    <property type="match status" value="1"/>
</dbReference>
<protein>
    <submittedName>
        <fullName evidence="7">Hrp65 protein-like 2</fullName>
    </submittedName>
</protein>
<evidence type="ECO:0000313" key="8">
    <source>
        <dbReference type="Proteomes" id="UP000747542"/>
    </source>
</evidence>
<evidence type="ECO:0000256" key="4">
    <source>
        <dbReference type="SAM" id="Coils"/>
    </source>
</evidence>
<dbReference type="Pfam" id="PF00076">
    <property type="entry name" value="RRM_1"/>
    <property type="match status" value="2"/>
</dbReference>
<dbReference type="InterPro" id="IPR000504">
    <property type="entry name" value="RRM_dom"/>
</dbReference>
<dbReference type="Pfam" id="PF08075">
    <property type="entry name" value="NOPS"/>
    <property type="match status" value="1"/>
</dbReference>
<keyword evidence="8" id="KW-1185">Reference proteome</keyword>
<accession>A0A8J5N098</accession>
<keyword evidence="2 3" id="KW-0694">RNA-binding</keyword>
<evidence type="ECO:0000256" key="5">
    <source>
        <dbReference type="SAM" id="MobiDB-lite"/>
    </source>
</evidence>
<reference evidence="7" key="1">
    <citation type="journal article" date="2021" name="Sci. Adv.">
        <title>The American lobster genome reveals insights on longevity, neural, and immune adaptations.</title>
        <authorList>
            <person name="Polinski J.M."/>
            <person name="Zimin A.V."/>
            <person name="Clark K.F."/>
            <person name="Kohn A.B."/>
            <person name="Sadowski N."/>
            <person name="Timp W."/>
            <person name="Ptitsyn A."/>
            <person name="Khanna P."/>
            <person name="Romanova D.Y."/>
            <person name="Williams P."/>
            <person name="Greenwood S.J."/>
            <person name="Moroz L.L."/>
            <person name="Walt D.R."/>
            <person name="Bodnar A.G."/>
        </authorList>
    </citation>
    <scope>NUCLEOTIDE SEQUENCE</scope>
    <source>
        <strain evidence="7">GMGI-L3</strain>
    </source>
</reference>
<dbReference type="SUPFAM" id="SSF54928">
    <property type="entry name" value="RNA-binding domain, RBD"/>
    <property type="match status" value="1"/>
</dbReference>
<organism evidence="7 8">
    <name type="scientific">Homarus americanus</name>
    <name type="common">American lobster</name>
    <dbReference type="NCBI Taxonomy" id="6706"/>
    <lineage>
        <taxon>Eukaryota</taxon>
        <taxon>Metazoa</taxon>
        <taxon>Ecdysozoa</taxon>
        <taxon>Arthropoda</taxon>
        <taxon>Crustacea</taxon>
        <taxon>Multicrustacea</taxon>
        <taxon>Malacostraca</taxon>
        <taxon>Eumalacostraca</taxon>
        <taxon>Eucarida</taxon>
        <taxon>Decapoda</taxon>
        <taxon>Pleocyemata</taxon>
        <taxon>Astacidea</taxon>
        <taxon>Nephropoidea</taxon>
        <taxon>Nephropidae</taxon>
        <taxon>Homarus</taxon>
    </lineage>
</organism>
<dbReference type="InterPro" id="IPR035979">
    <property type="entry name" value="RBD_domain_sf"/>
</dbReference>
<dbReference type="AlphaFoldDB" id="A0A8J5N098"/>
<feature type="region of interest" description="Disordered" evidence="5">
    <location>
        <begin position="1"/>
        <end position="42"/>
    </location>
</feature>
<dbReference type="FunFam" id="3.30.70.330:FF:000043">
    <property type="entry name" value="paraspeckle component 1 isoform X1"/>
    <property type="match status" value="1"/>
</dbReference>
<comment type="caution">
    <text evidence="7">The sequence shown here is derived from an EMBL/GenBank/DDBJ whole genome shotgun (WGS) entry which is preliminary data.</text>
</comment>
<feature type="domain" description="RRM" evidence="6">
    <location>
        <begin position="150"/>
        <end position="231"/>
    </location>
</feature>
<keyword evidence="4" id="KW-0175">Coiled coil</keyword>